<reference evidence="2 3" key="1">
    <citation type="submission" date="2024-01" db="EMBL/GenBank/DDBJ databases">
        <title>A telomere-to-telomere, gap-free genome of sweet tea (Lithocarpus litseifolius).</title>
        <authorList>
            <person name="Zhou J."/>
        </authorList>
    </citation>
    <scope>NUCLEOTIDE SEQUENCE [LARGE SCALE GENOMIC DNA]</scope>
    <source>
        <strain evidence="2">Zhou-2022a</strain>
        <tissue evidence="2">Leaf</tissue>
    </source>
</reference>
<evidence type="ECO:0000313" key="2">
    <source>
        <dbReference type="EMBL" id="KAL0000708.1"/>
    </source>
</evidence>
<protein>
    <submittedName>
        <fullName evidence="2">Uncharacterized protein</fullName>
    </submittedName>
</protein>
<dbReference type="EMBL" id="JAZDWU010000005">
    <property type="protein sequence ID" value="KAL0000708.1"/>
    <property type="molecule type" value="Genomic_DNA"/>
</dbReference>
<accession>A0AAW2CR39</accession>
<name>A0AAW2CR39_9ROSI</name>
<keyword evidence="3" id="KW-1185">Reference proteome</keyword>
<proteinExistence type="predicted"/>
<organism evidence="2 3">
    <name type="scientific">Lithocarpus litseifolius</name>
    <dbReference type="NCBI Taxonomy" id="425828"/>
    <lineage>
        <taxon>Eukaryota</taxon>
        <taxon>Viridiplantae</taxon>
        <taxon>Streptophyta</taxon>
        <taxon>Embryophyta</taxon>
        <taxon>Tracheophyta</taxon>
        <taxon>Spermatophyta</taxon>
        <taxon>Magnoliopsida</taxon>
        <taxon>eudicotyledons</taxon>
        <taxon>Gunneridae</taxon>
        <taxon>Pentapetalae</taxon>
        <taxon>rosids</taxon>
        <taxon>fabids</taxon>
        <taxon>Fagales</taxon>
        <taxon>Fagaceae</taxon>
        <taxon>Lithocarpus</taxon>
    </lineage>
</organism>
<feature type="compositionally biased region" description="Polar residues" evidence="1">
    <location>
        <begin position="8"/>
        <end position="30"/>
    </location>
</feature>
<evidence type="ECO:0000313" key="3">
    <source>
        <dbReference type="Proteomes" id="UP001459277"/>
    </source>
</evidence>
<dbReference type="Proteomes" id="UP001459277">
    <property type="component" value="Unassembled WGS sequence"/>
</dbReference>
<feature type="region of interest" description="Disordered" evidence="1">
    <location>
        <begin position="1"/>
        <end position="32"/>
    </location>
</feature>
<comment type="caution">
    <text evidence="2">The sequence shown here is derived from an EMBL/GenBank/DDBJ whole genome shotgun (WGS) entry which is preliminary data.</text>
</comment>
<evidence type="ECO:0000256" key="1">
    <source>
        <dbReference type="SAM" id="MobiDB-lite"/>
    </source>
</evidence>
<gene>
    <name evidence="2" type="ORF">SO802_014489</name>
</gene>
<sequence>MTHLRDSSGLSSFCHDSQQLRGSPIRSSLKVTGDPTRRYRCRRRIFISHVKELQNLVEELRTNAIEKDTHLDHLQKRNDELSTPLEKVKGDAVADFKASNLFTNLMDTNYAASFEDFRLDAMENFPEIDFSSIKLNLGGAAISSPL</sequence>
<dbReference type="AlphaFoldDB" id="A0AAW2CR39"/>